<dbReference type="AlphaFoldDB" id="A0A9Q0FIZ5"/>
<proteinExistence type="predicted"/>
<reference evidence="1" key="2">
    <citation type="journal article" date="2023" name="Plants (Basel)">
        <title>Annotation of the Turnera subulata (Passifloraceae) Draft Genome Reveals the S-Locus Evolved after the Divergence of Turneroideae from Passifloroideae in a Stepwise Manner.</title>
        <authorList>
            <person name="Henning P.M."/>
            <person name="Roalson E.H."/>
            <person name="Mir W."/>
            <person name="McCubbin A.G."/>
            <person name="Shore J.S."/>
        </authorList>
    </citation>
    <scope>NUCLEOTIDE SEQUENCE</scope>
    <source>
        <strain evidence="1">F60SS</strain>
    </source>
</reference>
<gene>
    <name evidence="1" type="ORF">Tsubulata_014562</name>
</gene>
<dbReference type="OrthoDB" id="342981at2759"/>
<reference evidence="1" key="1">
    <citation type="submission" date="2022-02" db="EMBL/GenBank/DDBJ databases">
        <authorList>
            <person name="Henning P.M."/>
            <person name="McCubbin A.G."/>
            <person name="Shore J.S."/>
        </authorList>
    </citation>
    <scope>NUCLEOTIDE SEQUENCE</scope>
    <source>
        <strain evidence="1">F60SS</strain>
        <tissue evidence="1">Leaves</tissue>
    </source>
</reference>
<comment type="caution">
    <text evidence="1">The sequence shown here is derived from an EMBL/GenBank/DDBJ whole genome shotgun (WGS) entry which is preliminary data.</text>
</comment>
<organism evidence="1 2">
    <name type="scientific">Turnera subulata</name>
    <dbReference type="NCBI Taxonomy" id="218843"/>
    <lineage>
        <taxon>Eukaryota</taxon>
        <taxon>Viridiplantae</taxon>
        <taxon>Streptophyta</taxon>
        <taxon>Embryophyta</taxon>
        <taxon>Tracheophyta</taxon>
        <taxon>Spermatophyta</taxon>
        <taxon>Magnoliopsida</taxon>
        <taxon>eudicotyledons</taxon>
        <taxon>Gunneridae</taxon>
        <taxon>Pentapetalae</taxon>
        <taxon>rosids</taxon>
        <taxon>fabids</taxon>
        <taxon>Malpighiales</taxon>
        <taxon>Passifloraceae</taxon>
        <taxon>Turnera</taxon>
    </lineage>
</organism>
<dbReference type="Proteomes" id="UP001141552">
    <property type="component" value="Unassembled WGS sequence"/>
</dbReference>
<evidence type="ECO:0000313" key="2">
    <source>
        <dbReference type="Proteomes" id="UP001141552"/>
    </source>
</evidence>
<accession>A0A9Q0FIZ5</accession>
<dbReference type="EMBL" id="JAKUCV010005423">
    <property type="protein sequence ID" value="KAJ4831246.1"/>
    <property type="molecule type" value="Genomic_DNA"/>
</dbReference>
<sequence>MFIGELEQFMMKHRKVTAFIKACKEQIDLLKNSTTNEEANTKGWHGIKGSDASNADAVAHKHGVVPLPPPSPPQLCSQTEDQLVSVALLLEERLPALFPVGWGQNDAASVTQKARDGDEDPEWLCCEVLKLSAWP</sequence>
<evidence type="ECO:0000313" key="1">
    <source>
        <dbReference type="EMBL" id="KAJ4831246.1"/>
    </source>
</evidence>
<name>A0A9Q0FIZ5_9ROSI</name>
<protein>
    <submittedName>
        <fullName evidence="1">Uncharacterized protein</fullName>
    </submittedName>
</protein>
<keyword evidence="2" id="KW-1185">Reference proteome</keyword>